<dbReference type="InterPro" id="IPR050571">
    <property type="entry name" value="Class-IV_PLP-Dep_Aminotrnsfr"/>
</dbReference>
<dbReference type="InterPro" id="IPR001544">
    <property type="entry name" value="Aminotrans_IV"/>
</dbReference>
<gene>
    <name evidence="2" type="ORF">BST26_13720</name>
</gene>
<sequence length="284" mass="29648">MAVLVTLDGVVHDPDAPLLCADDAAAVRGDGVFETLLVRDGRTRLVDAHLRRFVGSAEALDLPVPDLDAWRAAIAVAAGQWGAAEEGALRLTYSRGRDGAGPTAYVTVAALSPHIAAARTDGLSALVLDLGISARGADERPWLLAGAKTLSYAVNMAALRYAAGRGADDVIFVSTEGQVLEGPRSTVVIAVDGDGGRPCLLTPPPWYPILRGTTQRALFEAARNAGYDCDYRALTATDLFDARGVWLVSSVTLAARVHTLDGRALSPAPLAGAVEALVDTAVWV</sequence>
<dbReference type="Gene3D" id="3.20.10.10">
    <property type="entry name" value="D-amino Acid Aminotransferase, subunit A, domain 2"/>
    <property type="match status" value="1"/>
</dbReference>
<dbReference type="Gene3D" id="3.30.470.10">
    <property type="match status" value="1"/>
</dbReference>
<evidence type="ECO:0000313" key="3">
    <source>
        <dbReference type="Proteomes" id="UP000192801"/>
    </source>
</evidence>
<dbReference type="InterPro" id="IPR043131">
    <property type="entry name" value="BCAT-like_N"/>
</dbReference>
<dbReference type="PANTHER" id="PTHR42743:SF11">
    <property type="entry name" value="AMINODEOXYCHORISMATE LYASE"/>
    <property type="match status" value="1"/>
</dbReference>
<dbReference type="PANTHER" id="PTHR42743">
    <property type="entry name" value="AMINO-ACID AMINOTRANSFERASE"/>
    <property type="match status" value="1"/>
</dbReference>
<comment type="caution">
    <text evidence="2">The sequence shown here is derived from an EMBL/GenBank/DDBJ whole genome shotgun (WGS) entry which is preliminary data.</text>
</comment>
<dbReference type="GO" id="GO:0046394">
    <property type="term" value="P:carboxylic acid biosynthetic process"/>
    <property type="evidence" value="ECO:0007669"/>
    <property type="project" value="UniProtKB-ARBA"/>
</dbReference>
<evidence type="ECO:0000256" key="1">
    <source>
        <dbReference type="ARBA" id="ARBA00009320"/>
    </source>
</evidence>
<keyword evidence="2" id="KW-0456">Lyase</keyword>
<dbReference type="OrthoDB" id="3199344at2"/>
<dbReference type="InterPro" id="IPR036038">
    <property type="entry name" value="Aminotransferase-like"/>
</dbReference>
<dbReference type="SUPFAM" id="SSF56752">
    <property type="entry name" value="D-aminoacid aminotransferase-like PLP-dependent enzymes"/>
    <property type="match status" value="1"/>
</dbReference>
<dbReference type="EMBL" id="MVHS01000033">
    <property type="protein sequence ID" value="ORA69044.1"/>
    <property type="molecule type" value="Genomic_DNA"/>
</dbReference>
<dbReference type="NCBIfam" id="NF005887">
    <property type="entry name" value="PRK07849.1-2"/>
    <property type="match status" value="1"/>
</dbReference>
<dbReference type="STRING" id="444597.BST26_13720"/>
<protein>
    <submittedName>
        <fullName evidence="2">4-amino-4-deoxychorismate lyase</fullName>
    </submittedName>
</protein>
<dbReference type="GO" id="GO:0016829">
    <property type="term" value="F:lyase activity"/>
    <property type="evidence" value="ECO:0007669"/>
    <property type="project" value="UniProtKB-KW"/>
</dbReference>
<dbReference type="NCBIfam" id="NF005886">
    <property type="entry name" value="PRK07849.1-1"/>
    <property type="match status" value="1"/>
</dbReference>
<keyword evidence="3" id="KW-1185">Reference proteome</keyword>
<proteinExistence type="inferred from homology"/>
<dbReference type="Pfam" id="PF01063">
    <property type="entry name" value="Aminotran_4"/>
    <property type="match status" value="1"/>
</dbReference>
<dbReference type="InterPro" id="IPR043132">
    <property type="entry name" value="BCAT-like_C"/>
</dbReference>
<evidence type="ECO:0000313" key="2">
    <source>
        <dbReference type="EMBL" id="ORA69044.1"/>
    </source>
</evidence>
<dbReference type="Proteomes" id="UP000192801">
    <property type="component" value="Unassembled WGS sequence"/>
</dbReference>
<comment type="similarity">
    <text evidence="1">Belongs to the class-IV pyridoxal-phosphate-dependent aminotransferase family.</text>
</comment>
<dbReference type="RefSeq" id="WP_083031661.1">
    <property type="nucleotide sequence ID" value="NZ_AP022618.1"/>
</dbReference>
<reference evidence="2 3" key="1">
    <citation type="submission" date="2016-12" db="EMBL/GenBank/DDBJ databases">
        <title>The new phylogeny of genus Mycobacterium.</title>
        <authorList>
            <person name="Tortoli E."/>
            <person name="Trovato A."/>
            <person name="Cirillo D.M."/>
        </authorList>
    </citation>
    <scope>NUCLEOTIDE SEQUENCE [LARGE SCALE GENOMIC DNA]</scope>
    <source>
        <strain evidence="2 3">DSM 45130</strain>
    </source>
</reference>
<name>A0A1X0D9G2_9MYCO</name>
<organism evidence="2 3">
    <name type="scientific">Mycolicibacterium insubricum</name>
    <dbReference type="NCBI Taxonomy" id="444597"/>
    <lineage>
        <taxon>Bacteria</taxon>
        <taxon>Bacillati</taxon>
        <taxon>Actinomycetota</taxon>
        <taxon>Actinomycetes</taxon>
        <taxon>Mycobacteriales</taxon>
        <taxon>Mycobacteriaceae</taxon>
        <taxon>Mycolicibacterium</taxon>
    </lineage>
</organism>
<dbReference type="AlphaFoldDB" id="A0A1X0D9G2"/>
<accession>A0A1X0D9G2</accession>
<dbReference type="GO" id="GO:0005829">
    <property type="term" value="C:cytosol"/>
    <property type="evidence" value="ECO:0007669"/>
    <property type="project" value="TreeGrafter"/>
</dbReference>